<keyword evidence="1" id="KW-0677">Repeat</keyword>
<dbReference type="GO" id="GO:0030425">
    <property type="term" value="C:dendrite"/>
    <property type="evidence" value="ECO:0007669"/>
    <property type="project" value="TreeGrafter"/>
</dbReference>
<feature type="domain" description="Spatacsin C-terminal" evidence="2">
    <location>
        <begin position="1982"/>
        <end position="2270"/>
    </location>
</feature>
<dbReference type="Pfam" id="PF14649">
    <property type="entry name" value="Spatacsin_C"/>
    <property type="match status" value="1"/>
</dbReference>
<evidence type="ECO:0000259" key="2">
    <source>
        <dbReference type="Pfam" id="PF14649"/>
    </source>
</evidence>
<evidence type="ECO:0000313" key="4">
    <source>
        <dbReference type="Proteomes" id="UP000812440"/>
    </source>
</evidence>
<dbReference type="EMBL" id="JAACNH010000006">
    <property type="protein sequence ID" value="KAG8440827.1"/>
    <property type="molecule type" value="Genomic_DNA"/>
</dbReference>
<dbReference type="GO" id="GO:0005737">
    <property type="term" value="C:cytoplasm"/>
    <property type="evidence" value="ECO:0007669"/>
    <property type="project" value="TreeGrafter"/>
</dbReference>
<proteinExistence type="predicted"/>
<dbReference type="GO" id="GO:0030424">
    <property type="term" value="C:axon"/>
    <property type="evidence" value="ECO:0007669"/>
    <property type="project" value="TreeGrafter"/>
</dbReference>
<dbReference type="GO" id="GO:0007268">
    <property type="term" value="P:chemical synaptic transmission"/>
    <property type="evidence" value="ECO:0007669"/>
    <property type="project" value="TreeGrafter"/>
</dbReference>
<dbReference type="GO" id="GO:0045202">
    <property type="term" value="C:synapse"/>
    <property type="evidence" value="ECO:0007669"/>
    <property type="project" value="TreeGrafter"/>
</dbReference>
<accession>A0A8T2JB84</accession>
<keyword evidence="4" id="KW-1185">Reference proteome</keyword>
<dbReference type="PANTHER" id="PTHR13650:SF0">
    <property type="entry name" value="SPATACSIN"/>
    <property type="match status" value="1"/>
</dbReference>
<dbReference type="GO" id="GO:0007409">
    <property type="term" value="P:axonogenesis"/>
    <property type="evidence" value="ECO:0007669"/>
    <property type="project" value="TreeGrafter"/>
</dbReference>
<dbReference type="GO" id="GO:0008088">
    <property type="term" value="P:axo-dendritic transport"/>
    <property type="evidence" value="ECO:0007669"/>
    <property type="project" value="TreeGrafter"/>
</dbReference>
<organism evidence="3 4">
    <name type="scientific">Hymenochirus boettgeri</name>
    <name type="common">Congo dwarf clawed frog</name>
    <dbReference type="NCBI Taxonomy" id="247094"/>
    <lineage>
        <taxon>Eukaryota</taxon>
        <taxon>Metazoa</taxon>
        <taxon>Chordata</taxon>
        <taxon>Craniata</taxon>
        <taxon>Vertebrata</taxon>
        <taxon>Euteleostomi</taxon>
        <taxon>Amphibia</taxon>
        <taxon>Batrachia</taxon>
        <taxon>Anura</taxon>
        <taxon>Pipoidea</taxon>
        <taxon>Pipidae</taxon>
        <taxon>Pipinae</taxon>
        <taxon>Hymenochirus</taxon>
    </lineage>
</organism>
<dbReference type="InterPro" id="IPR028107">
    <property type="entry name" value="Spatacsin_C_dom"/>
</dbReference>
<evidence type="ECO:0000256" key="1">
    <source>
        <dbReference type="ARBA" id="ARBA00022737"/>
    </source>
</evidence>
<name>A0A8T2JB84_9PIPI</name>
<comment type="caution">
    <text evidence="3">The sequence shown here is derived from an EMBL/GenBank/DDBJ whole genome shotgun (WGS) entry which is preliminary data.</text>
</comment>
<dbReference type="Proteomes" id="UP000812440">
    <property type="component" value="Chromosome 3"/>
</dbReference>
<dbReference type="PANTHER" id="PTHR13650">
    <property type="entry name" value="SPATACSIN"/>
    <property type="match status" value="1"/>
</dbReference>
<gene>
    <name evidence="3" type="ORF">GDO86_006530</name>
</gene>
<dbReference type="InterPro" id="IPR028103">
    <property type="entry name" value="Spatacsin"/>
</dbReference>
<dbReference type="InterPro" id="IPR036322">
    <property type="entry name" value="WD40_repeat_dom_sf"/>
</dbReference>
<protein>
    <recommendedName>
        <fullName evidence="2">Spatacsin C-terminal domain-containing protein</fullName>
    </recommendedName>
</protein>
<evidence type="ECO:0000313" key="3">
    <source>
        <dbReference type="EMBL" id="KAG8440827.1"/>
    </source>
</evidence>
<dbReference type="GO" id="GO:0048489">
    <property type="term" value="P:synaptic vesicle transport"/>
    <property type="evidence" value="ECO:0007669"/>
    <property type="project" value="TreeGrafter"/>
</dbReference>
<sequence>MDLNVQLLPGLTLPESTKPPVNVSIARQKNPTLCSLYPDGDLHLTTLPYGSLCSTHTHLDGFYTQFLWEDTNGKEDVLANEPRLLTLSQANEIAIHVPHVVDGSLSLTTVFQCDEGTLRKLWADHHVCVSSVLSVRLLSLHGDCILLLLSSSVLLNLHFNGEDQNLQLLSCICLDLDPETTERICDVCLSSGMLFLLDSSRFVYVYDTSDGSNALTMELPVTPEPDPLSSICVSHDLSLFIISTATSWALPVRLYENVRQNTEHILHTGHSDPASSLLISSEEHKLSKRDENNGTDGNFFQTDRSWNRIISSHYNKAKYFSGSSECIRTLHLRPRIIPLKIPLAGTPIGDGWVRIVSERFEEPLRLHIWSISPFSCVFCLFEKTGSLTIVRWDMKSHGISYFPLGKAQFVKSSQEDACLVISDQGLSLVLFGASQDDFLTRLMIHGSASTADTLCHLNNWGRCSVPIHALEAGLDNRQLDTVDFFLKSKISILNPLISSESPSDIHSEQYLHNVQDLIPALDLLYSYIRGTDQEAQSKHFSEQLLQLTFGFLNGQIQMLCGLLSEPDQALEQVVGILMGYITKLRPFMKKFVEQPQLVQVSHVDGQAHSWRNLSLEQIISDAILTKRIPEAQAFLRAEGHQVSSLKWMKREGLILAYKCLLEECLQEACQLLRNIGFSVLSELKRICLHTSDRAVRTLLVEVLQRESCFSEQEQEEIKTVCQVEELYSAENKRIKERHNVPPHSLFQIFFNGSREISILKNCLAGGKDESEMMHLYWAQGWDLDIKEAIILPLKEYKDWCFLNPNILWRHLTSWNAWVQISSWVESLGQERGTSTTNHWPLLTPEIVDSCTLCCEYTKQKVLDKLARHVQDFEALVERMAVCRQLMPFATMPSRNAVESQEHHIRFILLCAEQSLHYLLYTYLDYHRLNPQMCSALATTALHESMPWFGFIVHVRGVKDNPEDPSLVFYASLSNAHMMMPGSQPSVSSMLLEGHTLLALATNMYSPGGIDRVLEQHEESDPCHRNVDPQLLKMALAPYPKLKAALFGIHPGTAGPPPDISLYHLLQALSPFHPMRFFTWQSANTLAAADSNAALPHCSSPDFVSKLSAGEQLDVCFFLRNGRPSFAFATFLVLQLLRCNTPDQLIKQVAEDVYSLALSSFHLTSVVASCVCFFELLGINSYKLRVDVNAANMILSHITSHEDFAGQKSNTEALARRLSRLAENEGEAASDLSGSLETAVFAGEWHNSSSLSPVSCSTIQQFCLLHSIPMSSRYLMKCAERQDWLQLLVHMHTQNKISCVIDNLSPAIKNHMVLALQDKNSNVPVFECSLDKTVPVTTSLYHLLLACQKTGNPGRALLNQCIEHRAPPLSVLAACMQDADRISCLCVWVATSVDPVTGEEVMRILSVAADREWDLQDLTRIWETLLERQDSRTLHKAFSIFLEDCPLLLLLDTYELCLQLKYYLEAGTKIEEFQKWLDNDKVIDSMSSPLIPTSWLLDRASQLLQLLLLQTQTPYELHKVLQLLSDKATPQLFGGMDVCKLCDLTSILQDQHITISKELMKNYSPEGLRVECQRLIKTLLHMGHFTLAQRVAELAELPTDTMVIKEVLQDQYVLKEIGQWENSQSRAQYWKKCHQMFSSKQLSPEIASDFLCSQADAILASGDQSESLAEQELLFTLAGHWLSLCDCPSQAALQELEQKIWKCRIKRELTNKYGTARQLCTVPSFMSVTQEFCFSSLPLLNSSMLLQISSLPPLSTTCSLLDSEYSQTLSSLIDCLLEDSKVHEASRVCRYFQLPHRDLWLLLNCRALATGEITVDQLHPEIQAILEEGREHQETLKIQRKRLQSSSSMELASSLPKDPILLDLEILKDKCAHGKTYCQQLLCVYELSQDLGCPFLDIYSQDASKILHSLLSCHRTELIERAQAVISCHRLSPQTVAQIVAEEGLKCWKELDKQKGQPEVYNTSEMRKHFLHLAKLCQDPTLVGLNLLDHLQNVPLTEPQCIVELLISAHDCFSLTCYLEGIWRVLQACRHLTEIHLAANQEYSLMVRLLSGIGRYNEMVYVFDILHKNQHFEVLLRKQLDTKGGLQTALLEYIKRCHPGDSEKHNMTALCFSLHRDIGHNHEHAALIQLKLIQSRPWEYWMNDLVELRSALMKTLTLLIDAAESYSKDSCVRQSLRCARLTRLLTLQLHLLNNGHQTKLISLDRESLMSPILALPRFYQAVIVTEAYDIQPDWAEVLYNKVILDGDFQYLEEFKQREPLRSGVFEQMSAKCKLQPPGPTGLQNLKRVLSYCEDTFTRYKLAFENQFYDVTDVLMRDSQTRCCLTDMLSR</sequence>
<dbReference type="SUPFAM" id="SSF50978">
    <property type="entry name" value="WD40 repeat-like"/>
    <property type="match status" value="1"/>
</dbReference>
<reference evidence="3" key="1">
    <citation type="thesis" date="2020" institute="ProQuest LLC" country="789 East Eisenhower Parkway, Ann Arbor, MI, USA">
        <title>Comparative Genomics and Chromosome Evolution.</title>
        <authorList>
            <person name="Mudd A.B."/>
        </authorList>
    </citation>
    <scope>NUCLEOTIDE SEQUENCE</scope>
    <source>
        <strain evidence="3">Female2</strain>
        <tissue evidence="3">Blood</tissue>
    </source>
</reference>
<dbReference type="OrthoDB" id="2018754at2759"/>